<comment type="caution">
    <text evidence="4">The sequence shown here is derived from an EMBL/GenBank/DDBJ whole genome shotgun (WGS) entry which is preliminary data.</text>
</comment>
<gene>
    <name evidence="4" type="ORF">NW762_003485</name>
</gene>
<accession>A0A9W8VHR0</accession>
<dbReference type="GO" id="GO:0006338">
    <property type="term" value="P:chromatin remodeling"/>
    <property type="evidence" value="ECO:0007669"/>
    <property type="project" value="UniProtKB-ARBA"/>
</dbReference>
<dbReference type="OrthoDB" id="436852at2759"/>
<organism evidence="4 5">
    <name type="scientific">Fusarium torreyae</name>
    <dbReference type="NCBI Taxonomy" id="1237075"/>
    <lineage>
        <taxon>Eukaryota</taxon>
        <taxon>Fungi</taxon>
        <taxon>Dikarya</taxon>
        <taxon>Ascomycota</taxon>
        <taxon>Pezizomycotina</taxon>
        <taxon>Sordariomycetes</taxon>
        <taxon>Hypocreomycetidae</taxon>
        <taxon>Hypocreales</taxon>
        <taxon>Nectriaceae</taxon>
        <taxon>Fusarium</taxon>
    </lineage>
</organism>
<dbReference type="EMBL" id="JAOQAZ010000004">
    <property type="protein sequence ID" value="KAJ4267378.1"/>
    <property type="molecule type" value="Genomic_DNA"/>
</dbReference>
<dbReference type="SMART" id="SM00298">
    <property type="entry name" value="CHROMO"/>
    <property type="match status" value="1"/>
</dbReference>
<dbReference type="InterPro" id="IPR000953">
    <property type="entry name" value="Chromo/chromo_shadow_dom"/>
</dbReference>
<dbReference type="PROSITE" id="PS50013">
    <property type="entry name" value="CHROMO_2"/>
    <property type="match status" value="1"/>
</dbReference>
<evidence type="ECO:0000313" key="4">
    <source>
        <dbReference type="EMBL" id="KAJ4267378.1"/>
    </source>
</evidence>
<feature type="compositionally biased region" description="Low complexity" evidence="2">
    <location>
        <begin position="192"/>
        <end position="203"/>
    </location>
</feature>
<dbReference type="CDD" id="cd18966">
    <property type="entry name" value="chromodomain"/>
    <property type="match status" value="1"/>
</dbReference>
<reference evidence="4" key="1">
    <citation type="submission" date="2022-09" db="EMBL/GenBank/DDBJ databases">
        <title>Fusarium specimens isolated from Avocado Roots.</title>
        <authorList>
            <person name="Stajich J."/>
            <person name="Roper C."/>
            <person name="Heimlech-Rivalta G."/>
        </authorList>
    </citation>
    <scope>NUCLEOTIDE SEQUENCE</scope>
    <source>
        <strain evidence="4">CF00136</strain>
    </source>
</reference>
<keyword evidence="5" id="KW-1185">Reference proteome</keyword>
<proteinExistence type="predicted"/>
<protein>
    <recommendedName>
        <fullName evidence="3">Chromo domain-containing protein</fullName>
    </recommendedName>
</protein>
<feature type="compositionally biased region" description="Polar residues" evidence="2">
    <location>
        <begin position="204"/>
        <end position="251"/>
    </location>
</feature>
<evidence type="ECO:0000256" key="2">
    <source>
        <dbReference type="SAM" id="MobiDB-lite"/>
    </source>
</evidence>
<evidence type="ECO:0000256" key="1">
    <source>
        <dbReference type="ARBA" id="ARBA00011353"/>
    </source>
</evidence>
<feature type="compositionally biased region" description="Polar residues" evidence="2">
    <location>
        <begin position="453"/>
        <end position="469"/>
    </location>
</feature>
<feature type="region of interest" description="Disordered" evidence="2">
    <location>
        <begin position="361"/>
        <end position="402"/>
    </location>
</feature>
<evidence type="ECO:0000313" key="5">
    <source>
        <dbReference type="Proteomes" id="UP001152049"/>
    </source>
</evidence>
<feature type="domain" description="Chromo" evidence="3">
    <location>
        <begin position="35"/>
        <end position="72"/>
    </location>
</feature>
<dbReference type="InterPro" id="IPR016197">
    <property type="entry name" value="Chromo-like_dom_sf"/>
</dbReference>
<feature type="compositionally biased region" description="Polar residues" evidence="2">
    <location>
        <begin position="274"/>
        <end position="287"/>
    </location>
</feature>
<feature type="compositionally biased region" description="Basic and acidic residues" evidence="2">
    <location>
        <begin position="261"/>
        <end position="273"/>
    </location>
</feature>
<dbReference type="InterPro" id="IPR023780">
    <property type="entry name" value="Chromo_domain"/>
</dbReference>
<feature type="region of interest" description="Disordered" evidence="2">
    <location>
        <begin position="147"/>
        <end position="309"/>
    </location>
</feature>
<comment type="subunit">
    <text evidence="1">Component of the NuA4 histone acetyltransferase complex.</text>
</comment>
<name>A0A9W8VHR0_9HYPO</name>
<dbReference type="Gene3D" id="2.40.50.40">
    <property type="match status" value="1"/>
</dbReference>
<sequence length="1319" mass="149990">MEEAPAQPETIDLIDSDDESVASTIQTDHGSDEEWLVSAVIAAWKLDGKLLYLIEWEGYDLYEATWEPKENLNDKLISEWRQTKSRGDFDLYQRIRDWKNAWKTKYDEKLKRHQERNQLRKQRGQEPTSFRHMEEWLAWVNKFPDGEESSKLVAPKPSGSVPDYQPDGGTGQQQQSSEKRKLSTASLSEDYSPSSSRHNSAASTHKQLLAQSSIAGSSPNHQQGPRRQPSSGSRGNGTLQQKPTGKNSLLTSKFGRPKPLKRPDSETNKEQLTARKTQTSSVFTGNVFSGGRTRKKRATLAEAAKDATKQPKLMKHRYARIIEKVGRDREGAAPTRMPSDLISLNPAERNIDSIAVASPEAMETDENVSLTDASHTQHDEHPAEATEKQPKPKPKPKKSISWGAVKETIIPNAEELLSPDTEEPMVIDNWEESIFIREESLLATVKTDEGSPMPTSQDSAAEPTPQTKTTSRRVRWAEDTPTTNVDTHPPTQTITKDVQFGPGAREAISITFERHSPQTEQAWPDFLESEPMLVFTHTCMVHDFRDNENTLAAEKFGNGSITSKGDPTSLIALANWLRLRFLGVLCYNSELCVFMHASDQTQPTTVSGTPSLKYHLFRPAPHFTGQSLAPAAPPESLPSRDVMPQMTSTVFNRILGLQYQDLLPENAPLTPSKHHFFLAFPPNAGPEGQFVGKWLRRCNPECKILTSFFAGHWRSFLKLEQGVVILHEEAIWSVRLFPNVRSLLHSASNFQFRLFSKSLQPSSMYSPLDQPSGIGNVVLRSICGQRKALLVTPSFIVSQPQQVWNFFKWFYKGWHHSRDAIRLVVCAGFDTWLLGVAAEKDDKWSSSYGNTQKKDDAQKEIEALYKTWGMVRALIESSTEEQPAFIFAPQSIDGNDEQSLVNWFGWWTIMNMDQFRKFSVVGSTGKDPKRLRHRFTRPEFSATTCANPDDVYGILDRADPSQNQLQEQLSTGQATHQSSKKLQLIHSDDAGSFRKFLKDLDDRIQEGEWTPQKLYHLPVSYWNADMAYDFGDYHNGFAVYRRCLQYLGERVHTRGYYNTGIAFCYTTEGTWKPGGNSENLESRRPWIVIYRPVEPFKKPWHATELLIWDPIRSGKLSENAKVYEGDLIESQRQMIEIAREELDEKLPLERVWVGGLDGRPDGLTDPVDITLHQIQRFMENLKATVPAPWHSMPLSGWRVVEPGTAPVGSRPPSPEPMDIDSTSDISEAAHTTDEELRTVFHPPRGKQLKRPTLCKNRLFQHCTNERIRGHDRRAMEYRFRPTMEWYGHQVAEGRGFEHIRFTTWEAVFEKYKIDDPKKD</sequence>
<feature type="compositionally biased region" description="Basic and acidic residues" evidence="2">
    <location>
        <begin position="375"/>
        <end position="390"/>
    </location>
</feature>
<evidence type="ECO:0000259" key="3">
    <source>
        <dbReference type="PROSITE" id="PS50013"/>
    </source>
</evidence>
<dbReference type="SUPFAM" id="SSF54160">
    <property type="entry name" value="Chromo domain-like"/>
    <property type="match status" value="1"/>
</dbReference>
<feature type="region of interest" description="Disordered" evidence="2">
    <location>
        <begin position="447"/>
        <end position="475"/>
    </location>
</feature>
<dbReference type="Pfam" id="PF00385">
    <property type="entry name" value="Chromo"/>
    <property type="match status" value="1"/>
</dbReference>
<dbReference type="Proteomes" id="UP001152049">
    <property type="component" value="Unassembled WGS sequence"/>
</dbReference>